<dbReference type="Proteomes" id="UP000798808">
    <property type="component" value="Unassembled WGS sequence"/>
</dbReference>
<protein>
    <recommendedName>
        <fullName evidence="3">Gliding motility-associated C-terminal domain-containing protein</fullName>
    </recommendedName>
</protein>
<feature type="non-terminal residue" evidence="1">
    <location>
        <position position="1"/>
    </location>
</feature>
<proteinExistence type="predicted"/>
<comment type="caution">
    <text evidence="1">The sequence shown here is derived from an EMBL/GenBank/DDBJ whole genome shotgun (WGS) entry which is preliminary data.</text>
</comment>
<dbReference type="EMBL" id="SMLW01000404">
    <property type="protein sequence ID" value="MTI24382.1"/>
    <property type="molecule type" value="Genomic_DNA"/>
</dbReference>
<sequence length="1020" mass="107944">DATTFTDGQIIEVEAVSAACGTFTETITLNINTTPTLSLTQSPDPGLCTGSSVEVSATSGFDTYEFRDGVGGPVLQAASVDNTFDATTFTDGQVIEVEAVSATCGTFTSTITININATPSLNLTQNPSPACSGVLVEILATSGFDTYEFRDGVGGPVLQAASVDNTFDATTFTDGQVIEVEAVSATCGTFTETITLDINASSTLVLVQNPDPGLCTGSSIEVSATTGFDTYEFRDGVGGPVLQAASVDNTFDATTFTDGQVIEVEAVSVTCGTFTETITLNINASASVNLVQSPAAACAGTLVTLTATTGFDTYEFRDGVGGPVLQAASANNSFASTSFTDGQIIEVVAVSASCGTFTSTLPVNILPATDPACSGGSNCFAFTKSIVSITRPDCDDNNGAFRLEITGTTSSGLQVIFEAGSGLGSYSVAFPSNTLVIAEDSLSAGIYRYSISDGAGNTCSFADSFIELKELSSVDAELLPGSETAVTCFGDASGTATLTGLSGSFTGDYWYNASGIYVPLGNDRIVRNLSAGTTTILVAGAKPDGSINLSCPAEVDVTIFNSNPQITLTTSTTDASCDNNDGSITVTSISGGTGSYSYRLDGVVFNDLPSGGKFENMAGGNHILTVIDDGVTGCERDFNIVVPFPGLVDFSTNPVDPDCSNNTASNGEIEVIIHSIGQFQVGISTDQTTDPTEFFDVSSNGFGSFTFDDLAKGDYYVTVVSTGATCPNRRLVSISDGPSAVNFDYKLGCITGGVNRELLLSNIKGENTSQYTLRVFDNFTSDLVDEITFTLNSGQQFLIQNRTFLNFNKEYRLRLVQEQAACPGVEIIYEHPDILRIPTKLFALVGETTSSLPDKFTGSMQIHEFSGGEPPYLIRIELDSAAVPGQSYITDYDTVRLNNNLEFERIYEDIPAGRYFIEVSDELGCVLPLTGRVPLNTDLFVPNIFTPNGDGYNDTFFVRNLPEFDVELVVTNRWGTEVYKSDDYKNDWTGDDIPDGIYFYKIDVAGEVYNGWVEIMRGKP</sequence>
<dbReference type="Pfam" id="PF13573">
    <property type="entry name" value="SprB"/>
    <property type="match status" value="1"/>
</dbReference>
<organism evidence="1 2">
    <name type="scientific">Fulvivirga kasyanovii</name>
    <dbReference type="NCBI Taxonomy" id="396812"/>
    <lineage>
        <taxon>Bacteria</taxon>
        <taxon>Pseudomonadati</taxon>
        <taxon>Bacteroidota</taxon>
        <taxon>Cytophagia</taxon>
        <taxon>Cytophagales</taxon>
        <taxon>Fulvivirgaceae</taxon>
        <taxon>Fulvivirga</taxon>
    </lineage>
</organism>
<dbReference type="InterPro" id="IPR025667">
    <property type="entry name" value="SprB_repeat"/>
</dbReference>
<evidence type="ECO:0000313" key="1">
    <source>
        <dbReference type="EMBL" id="MTI24382.1"/>
    </source>
</evidence>
<evidence type="ECO:0008006" key="3">
    <source>
        <dbReference type="Google" id="ProtNLM"/>
    </source>
</evidence>
<gene>
    <name evidence="1" type="ORF">E1163_05435</name>
</gene>
<name>A0ABW9RJX8_9BACT</name>
<reference evidence="1 2" key="1">
    <citation type="submission" date="2019-02" db="EMBL/GenBank/DDBJ databases">
        <authorList>
            <person name="Goldberg S.R."/>
            <person name="Haltli B.A."/>
            <person name="Correa H."/>
            <person name="Russell K.G."/>
        </authorList>
    </citation>
    <scope>NUCLEOTIDE SEQUENCE [LARGE SCALE GENOMIC DNA]</scope>
    <source>
        <strain evidence="1 2">JCM 16186</strain>
    </source>
</reference>
<evidence type="ECO:0000313" key="2">
    <source>
        <dbReference type="Proteomes" id="UP000798808"/>
    </source>
</evidence>
<dbReference type="RefSeq" id="WP_155170307.1">
    <property type="nucleotide sequence ID" value="NZ_SMLW01000404.1"/>
</dbReference>
<keyword evidence="2" id="KW-1185">Reference proteome</keyword>
<dbReference type="Pfam" id="PF13585">
    <property type="entry name" value="CHU_C"/>
    <property type="match status" value="1"/>
</dbReference>
<accession>A0ABW9RJX8</accession>